<dbReference type="Gene3D" id="3.40.50.1580">
    <property type="entry name" value="Nucleoside phosphorylase domain"/>
    <property type="match status" value="1"/>
</dbReference>
<dbReference type="SUPFAM" id="SSF52540">
    <property type="entry name" value="P-loop containing nucleoside triphosphate hydrolases"/>
    <property type="match status" value="1"/>
</dbReference>
<evidence type="ECO:0000256" key="1">
    <source>
        <dbReference type="PROSITE-ProRule" id="PRU00339"/>
    </source>
</evidence>
<dbReference type="STRING" id="97972.A0A2V1D5F5"/>
<dbReference type="InterPro" id="IPR027417">
    <property type="entry name" value="P-loop_NTPase"/>
</dbReference>
<dbReference type="PROSITE" id="PS50005">
    <property type="entry name" value="TPR"/>
    <property type="match status" value="5"/>
</dbReference>
<dbReference type="InterPro" id="IPR035994">
    <property type="entry name" value="Nucleoside_phosphorylase_sf"/>
</dbReference>
<dbReference type="PANTHER" id="PTHR46082">
    <property type="entry name" value="ATP/GTP-BINDING PROTEIN-RELATED"/>
    <property type="match status" value="1"/>
</dbReference>
<feature type="repeat" description="TPR" evidence="1">
    <location>
        <begin position="866"/>
        <end position="899"/>
    </location>
</feature>
<feature type="compositionally biased region" description="Basic and acidic residues" evidence="2">
    <location>
        <begin position="1108"/>
        <end position="1136"/>
    </location>
</feature>
<dbReference type="SMART" id="SM00028">
    <property type="entry name" value="TPR"/>
    <property type="match status" value="6"/>
</dbReference>
<feature type="compositionally biased region" description="Acidic residues" evidence="2">
    <location>
        <begin position="1065"/>
        <end position="1088"/>
    </location>
</feature>
<keyword evidence="1" id="KW-0802">TPR repeat</keyword>
<feature type="region of interest" description="Disordered" evidence="2">
    <location>
        <begin position="1048"/>
        <end position="1150"/>
    </location>
</feature>
<dbReference type="Gene3D" id="3.40.50.300">
    <property type="entry name" value="P-loop containing nucleotide triphosphate hydrolases"/>
    <property type="match status" value="1"/>
</dbReference>
<dbReference type="GO" id="GO:0009116">
    <property type="term" value="P:nucleoside metabolic process"/>
    <property type="evidence" value="ECO:0007669"/>
    <property type="project" value="InterPro"/>
</dbReference>
<feature type="repeat" description="TPR" evidence="1">
    <location>
        <begin position="824"/>
        <end position="857"/>
    </location>
</feature>
<sequence>MAHNDRYTHDDYPVGVICALAVEKAALVAMLDEEHKPLPTSKSDDNSYTLGRIGEYNVVVAFLPAGMTGNNSAATVAKDMLRTFPIKIGLLVGVGGGVWSEKVDIRLGDVVVSQPEGLHGGVVQWDFGKMELGGFRRTGSLNKPPRALLNAVQTLKIAHLTEGDRLAEHLSKMFQNKPRMARTFAHQGTEHDRLYESTYGHAGGETCDGCDDKRIVRRGPRTNLDPYIHYGNIASGNEVIKDGEVRDCIAREQGVICFEMEAAGLMDSFPCLVIRGICDYADSHKNKQWQPYAAAAAAAVAVELLGFVPKHAVEELEPAKISRYKTQFSLEGVPQVRQFIDRPAEMAQLEHVLLPKQGQSERRKVHVLRGLGGIGKTQLAVEFMRRHHRRFSAVFWLDGRSKDTVKRSMASCASKIPHGQIPGTSRVYAADSSSNIEAVVKDVMGWLAQSDNTTWLLIFDNVDREYTPQGSDPNAYDVRQYFSSADHGSVLITTRLARLEQLGEPQQLGRVNEEQARAIFESWYQKKHNIEESGHLLKLLGGLPLAIAQAGAYLQESGMGLTAYLKFYEQQWSELMESQGMGDVPLQDYPERSVWTTWAISYQTIRDKHEPTANLLLLWSFLDNKDLWYGLFATACDRDYAVERMLTAWIGDVASSELVFTRAMQLLRSYSLIEEVEGAASYATHPVVHRWARHYQGEQFATKLRRLAVVVVGWSVAEHSTRDYTTMQRRLLPHTQAGVQWVIASQTDEIIGGGDYDKDMDRDEKAEAEEDEAEEVEAVLHAIHMLGYLYYDQGELVKAQEMYERALQGKEELFILGPEHSSTLETVNNLGNLYRDQGKLLKAEQMYERVIQGREEALGPEHVLTLYTVNNLGLLYYDQGKLVEAEHMYERALQGKEEALGPNHTATLQTVNNLGLLYSDQGKLVEAEQMYERALQSREEVLGPQHTSTLETVNNLGRLYYDQGKLVEAEQMYERALRGYEEVLGDELVAHYLPALGTMRNMGVLYTKQQKYSQAQKMFAKAYLGYQDVLGQDSTKCSRMASALRLLASPEAEGHTETEMSSSWETEEEYSSQEEDEEPGSWQEEEEGPWQTVEEGPSQEEEESSSPEGKKVAWQEEEKSPQQEKKKGSSEEEKKNSKLKVRQRLKKFFR</sequence>
<dbReference type="Gene3D" id="1.25.40.10">
    <property type="entry name" value="Tetratricopeptide repeat domain"/>
    <property type="match status" value="2"/>
</dbReference>
<dbReference type="InterPro" id="IPR011990">
    <property type="entry name" value="TPR-like_helical_dom_sf"/>
</dbReference>
<evidence type="ECO:0000313" key="4">
    <source>
        <dbReference type="Proteomes" id="UP000244855"/>
    </source>
</evidence>
<dbReference type="Pfam" id="PF13424">
    <property type="entry name" value="TPR_12"/>
    <property type="match status" value="2"/>
</dbReference>
<dbReference type="GO" id="GO:0003824">
    <property type="term" value="F:catalytic activity"/>
    <property type="evidence" value="ECO:0007669"/>
    <property type="project" value="InterPro"/>
</dbReference>
<gene>
    <name evidence="3" type="ORF">DM02DRAFT_240946</name>
</gene>
<dbReference type="SUPFAM" id="SSF48452">
    <property type="entry name" value="TPR-like"/>
    <property type="match status" value="2"/>
</dbReference>
<organism evidence="3 4">
    <name type="scientific">Periconia macrospinosa</name>
    <dbReference type="NCBI Taxonomy" id="97972"/>
    <lineage>
        <taxon>Eukaryota</taxon>
        <taxon>Fungi</taxon>
        <taxon>Dikarya</taxon>
        <taxon>Ascomycota</taxon>
        <taxon>Pezizomycotina</taxon>
        <taxon>Dothideomycetes</taxon>
        <taxon>Pleosporomycetidae</taxon>
        <taxon>Pleosporales</taxon>
        <taxon>Massarineae</taxon>
        <taxon>Periconiaceae</taxon>
        <taxon>Periconia</taxon>
    </lineage>
</organism>
<accession>A0A2V1D5F5</accession>
<dbReference type="Proteomes" id="UP000244855">
    <property type="component" value="Unassembled WGS sequence"/>
</dbReference>
<evidence type="ECO:0008006" key="5">
    <source>
        <dbReference type="Google" id="ProtNLM"/>
    </source>
</evidence>
<dbReference type="SUPFAM" id="SSF53167">
    <property type="entry name" value="Purine and uridine phosphorylases"/>
    <property type="match status" value="1"/>
</dbReference>
<dbReference type="OrthoDB" id="5346457at2759"/>
<dbReference type="PANTHER" id="PTHR46082:SF6">
    <property type="entry name" value="AAA+ ATPASE DOMAIN-CONTAINING PROTEIN-RELATED"/>
    <property type="match status" value="1"/>
</dbReference>
<evidence type="ECO:0000256" key="2">
    <source>
        <dbReference type="SAM" id="MobiDB-lite"/>
    </source>
</evidence>
<keyword evidence="4" id="KW-1185">Reference proteome</keyword>
<evidence type="ECO:0000313" key="3">
    <source>
        <dbReference type="EMBL" id="PVH93287.1"/>
    </source>
</evidence>
<reference evidence="3 4" key="1">
    <citation type="journal article" date="2018" name="Sci. Rep.">
        <title>Comparative genomics provides insights into the lifestyle and reveals functional heterogeneity of dark septate endophytic fungi.</title>
        <authorList>
            <person name="Knapp D.G."/>
            <person name="Nemeth J.B."/>
            <person name="Barry K."/>
            <person name="Hainaut M."/>
            <person name="Henrissat B."/>
            <person name="Johnson J."/>
            <person name="Kuo A."/>
            <person name="Lim J.H.P."/>
            <person name="Lipzen A."/>
            <person name="Nolan M."/>
            <person name="Ohm R.A."/>
            <person name="Tamas L."/>
            <person name="Grigoriev I.V."/>
            <person name="Spatafora J.W."/>
            <person name="Nagy L.G."/>
            <person name="Kovacs G.M."/>
        </authorList>
    </citation>
    <scope>NUCLEOTIDE SEQUENCE [LARGE SCALE GENOMIC DNA]</scope>
    <source>
        <strain evidence="3 4">DSE2036</strain>
    </source>
</reference>
<proteinExistence type="predicted"/>
<name>A0A2V1D5F5_9PLEO</name>
<dbReference type="PRINTS" id="PR00364">
    <property type="entry name" value="DISEASERSIST"/>
</dbReference>
<feature type="repeat" description="TPR" evidence="1">
    <location>
        <begin position="908"/>
        <end position="941"/>
    </location>
</feature>
<dbReference type="Pfam" id="PF13374">
    <property type="entry name" value="TPR_10"/>
    <property type="match status" value="2"/>
</dbReference>
<feature type="repeat" description="TPR" evidence="1">
    <location>
        <begin position="780"/>
        <end position="813"/>
    </location>
</feature>
<dbReference type="EMBL" id="KZ805599">
    <property type="protein sequence ID" value="PVH93287.1"/>
    <property type="molecule type" value="Genomic_DNA"/>
</dbReference>
<feature type="repeat" description="TPR" evidence="1">
    <location>
        <begin position="950"/>
        <end position="983"/>
    </location>
</feature>
<dbReference type="AlphaFoldDB" id="A0A2V1D5F5"/>
<feature type="compositionally biased region" description="Basic residues" evidence="2">
    <location>
        <begin position="1137"/>
        <end position="1150"/>
    </location>
</feature>
<dbReference type="InterPro" id="IPR053137">
    <property type="entry name" value="NLR-like"/>
</dbReference>
<dbReference type="InterPro" id="IPR019734">
    <property type="entry name" value="TPR_rpt"/>
</dbReference>
<protein>
    <recommendedName>
        <fullName evidence="5">Nucleoside phosphorylase domain-containing protein</fullName>
    </recommendedName>
</protein>